<feature type="region of interest" description="Disordered" evidence="1">
    <location>
        <begin position="953"/>
        <end position="1060"/>
    </location>
</feature>
<dbReference type="STRING" id="568069.A0A1J1IDX2"/>
<proteinExistence type="predicted"/>
<feature type="compositionally biased region" description="Basic residues" evidence="1">
    <location>
        <begin position="243"/>
        <end position="253"/>
    </location>
</feature>
<feature type="compositionally biased region" description="Low complexity" evidence="1">
    <location>
        <begin position="254"/>
        <end position="266"/>
    </location>
</feature>
<sequence>MPISCLFLAQLQTDFSLAKSEPKKKQPIIDATAQDSDGNYIDQIALDSISYGVKNVVKPPQNYSPHYYKASDEFRQTSKEKAPPEQKVHYITPEPHNFSQDYIHHALNTREKSKEKGPVTDSFLESSTLSQDGKNERKLSTPKRKKIQSFDYNDYNFFFPESKRIIAKSTSTSISAKDSVPEKHFPSQSPNIVVTKDKTKINGDQTIDTYHYFYPEDSSFNNENVNFVPPTFSTTTTTTTMHPRVKSSSKRKSQSTQSSTDSYQYQPVLLRPNDYTPTDYSNQDFVPIKHQQHNEKFTTSTHSPIGILKPTRRNKFHTSSTPTTSKPIRVRRPSSFNENNQFSSMPSLSDFPEHPSASPVFTYYSSTRSPEVSKYSTPSSITSTNFHINHSTQLTSSGTPSTIDINSNDNKNDEVVYIKPRSHYQNSETIAYKFIPEDTLNFNSNKSENIFYSTVPSLPEIHQSSKQSNQSNDNFFSDNHQKNVNFEFFTEQDAAPMLQIDDKTMKMDQPMVNSHDVVKASKKNMFYSIDPEASEYSRDYLPSSMMTFHENHHQNREVPSPQNVVDNKAEESKSQYFVVYSVDDEERKKGRKLRRKVRPEPEFHDKDFENFNSEINFELKNSDNVRIVDPNVRGGQPIEFSKDDYLRHIKQAVVQYMKENDPRDSQSAASEVKNFKYQEIPHRSKKNFIPATTLSPYRNNLQYKSKPMMKSPKNLFSPPRLKEMIEDTPKIDLTLKKIKQKPIDLSAIDVGSTYQHISHFDHSAALRNVEEFDQSNVVSHHQGKPKLRFSQKTYHDINNLGYDQTSKHSQVDDLENDETNLPLSKGYSLSDKYSLKRSRGTQDASNFASINYEGKKIPKTISILNGDDHDDAEDVMDAPIQIINGIPVANPYNIDLNTIKYMLGGIAQAEVNDQLEESATHNEKFPSEWNTFSPDEQLETYSFKSPVIQIYNQHDKQQRGNKSFRKAPNKNNQSPPDFNKNRNKMKNIKGSHQNFESSDSSGWQNRKNKKQRLEASSLNSRYALRPAMNNKQASNQRNHLNASKTRSRQPQLVTELRPPPQIIPKTHFRLKKVL</sequence>
<organism evidence="2 3">
    <name type="scientific">Clunio marinus</name>
    <dbReference type="NCBI Taxonomy" id="568069"/>
    <lineage>
        <taxon>Eukaryota</taxon>
        <taxon>Metazoa</taxon>
        <taxon>Ecdysozoa</taxon>
        <taxon>Arthropoda</taxon>
        <taxon>Hexapoda</taxon>
        <taxon>Insecta</taxon>
        <taxon>Pterygota</taxon>
        <taxon>Neoptera</taxon>
        <taxon>Endopterygota</taxon>
        <taxon>Diptera</taxon>
        <taxon>Nematocera</taxon>
        <taxon>Chironomoidea</taxon>
        <taxon>Chironomidae</taxon>
        <taxon>Clunio</taxon>
    </lineage>
</organism>
<evidence type="ECO:0000313" key="3">
    <source>
        <dbReference type="Proteomes" id="UP000183832"/>
    </source>
</evidence>
<reference evidence="2 3" key="1">
    <citation type="submission" date="2015-04" db="EMBL/GenBank/DDBJ databases">
        <authorList>
            <person name="Syromyatnikov M.Y."/>
            <person name="Popov V.N."/>
        </authorList>
    </citation>
    <scope>NUCLEOTIDE SEQUENCE [LARGE SCALE GENOMIC DNA]</scope>
</reference>
<evidence type="ECO:0000256" key="1">
    <source>
        <dbReference type="SAM" id="MobiDB-lite"/>
    </source>
</evidence>
<gene>
    <name evidence="2" type="ORF">CLUMA_CG010595</name>
</gene>
<protein>
    <submittedName>
        <fullName evidence="2">CLUMA_CG010595, isoform A</fullName>
    </submittedName>
</protein>
<dbReference type="AlphaFoldDB" id="A0A1J1IDX2"/>
<dbReference type="EMBL" id="CVRI01000047">
    <property type="protein sequence ID" value="CRK97198.1"/>
    <property type="molecule type" value="Genomic_DNA"/>
</dbReference>
<feature type="compositionally biased region" description="Polar residues" evidence="1">
    <location>
        <begin position="990"/>
        <end position="1005"/>
    </location>
</feature>
<accession>A0A1J1IDX2</accession>
<feature type="compositionally biased region" description="Polar residues" evidence="1">
    <location>
        <begin position="334"/>
        <end position="347"/>
    </location>
</feature>
<dbReference type="Proteomes" id="UP000183832">
    <property type="component" value="Unassembled WGS sequence"/>
</dbReference>
<feature type="region of interest" description="Disordered" evidence="1">
    <location>
        <begin position="313"/>
        <end position="351"/>
    </location>
</feature>
<keyword evidence="3" id="KW-1185">Reference proteome</keyword>
<evidence type="ECO:0000313" key="2">
    <source>
        <dbReference type="EMBL" id="CRK97198.1"/>
    </source>
</evidence>
<feature type="compositionally biased region" description="Polar residues" evidence="1">
    <location>
        <begin position="123"/>
        <end position="132"/>
    </location>
</feature>
<feature type="region of interest" description="Disordered" evidence="1">
    <location>
        <begin position="800"/>
        <end position="819"/>
    </location>
</feature>
<feature type="region of interest" description="Disordered" evidence="1">
    <location>
        <begin position="234"/>
        <end position="267"/>
    </location>
</feature>
<feature type="compositionally biased region" description="Polar residues" evidence="1">
    <location>
        <begin position="317"/>
        <end position="326"/>
    </location>
</feature>
<dbReference type="OrthoDB" id="7883660at2759"/>
<feature type="compositionally biased region" description="Polar residues" evidence="1">
    <location>
        <begin position="1029"/>
        <end position="1052"/>
    </location>
</feature>
<name>A0A1J1IDX2_9DIPT</name>
<feature type="region of interest" description="Disordered" evidence="1">
    <location>
        <begin position="110"/>
        <end position="143"/>
    </location>
</feature>